<dbReference type="PANTHER" id="PTHR30093">
    <property type="entry name" value="GENERAL SECRETION PATHWAY PROTEIN G"/>
    <property type="match status" value="1"/>
</dbReference>
<feature type="domain" description="Type II secretion system protein GspG C-terminal" evidence="8">
    <location>
        <begin position="42"/>
        <end position="129"/>
    </location>
</feature>
<evidence type="ECO:0000256" key="2">
    <source>
        <dbReference type="ARBA" id="ARBA00022481"/>
    </source>
</evidence>
<dbReference type="SUPFAM" id="SSF54523">
    <property type="entry name" value="Pili subunits"/>
    <property type="match status" value="1"/>
</dbReference>
<evidence type="ECO:0000256" key="5">
    <source>
        <dbReference type="ARBA" id="ARBA00023136"/>
    </source>
</evidence>
<dbReference type="RefSeq" id="WP_286353740.1">
    <property type="nucleotide sequence ID" value="NZ_AP027079.1"/>
</dbReference>
<evidence type="ECO:0000256" key="3">
    <source>
        <dbReference type="ARBA" id="ARBA00022692"/>
    </source>
</evidence>
<dbReference type="Pfam" id="PF07963">
    <property type="entry name" value="N_methyl"/>
    <property type="match status" value="1"/>
</dbReference>
<evidence type="ECO:0000256" key="1">
    <source>
        <dbReference type="ARBA" id="ARBA00004167"/>
    </source>
</evidence>
<evidence type="ECO:0000256" key="7">
    <source>
        <dbReference type="SAM" id="Phobius"/>
    </source>
</evidence>
<dbReference type="PRINTS" id="PR00813">
    <property type="entry name" value="BCTERIALGSPG"/>
</dbReference>
<dbReference type="PANTHER" id="PTHR30093:SF44">
    <property type="entry name" value="TYPE II SECRETION SYSTEM CORE PROTEIN G"/>
    <property type="match status" value="1"/>
</dbReference>
<dbReference type="Pfam" id="PF08334">
    <property type="entry name" value="T2SSG"/>
    <property type="match status" value="1"/>
</dbReference>
<evidence type="ECO:0000313" key="9">
    <source>
        <dbReference type="EMBL" id="BDU70019.1"/>
    </source>
</evidence>
<gene>
    <name evidence="9" type="ORF">GETHOR_21200</name>
</gene>
<proteinExistence type="predicted"/>
<dbReference type="Gene3D" id="3.30.700.10">
    <property type="entry name" value="Glycoprotein, Type 4 Pilin"/>
    <property type="match status" value="1"/>
</dbReference>
<name>A0ABM8DSK0_9BACT</name>
<reference evidence="10" key="1">
    <citation type="journal article" date="2023" name="Int. J. Syst. Evol. Microbiol.">
        <title>Mesoterricola silvestris gen. nov., sp. nov., Mesoterricola sediminis sp. nov., Geothrix oryzae sp. nov., Geothrix edaphica sp. nov., Geothrix rubra sp. nov., and Geothrix limicola sp. nov., six novel members of Acidobacteriota isolated from soils.</title>
        <authorList>
            <person name="Itoh H."/>
            <person name="Sugisawa Y."/>
            <person name="Mise K."/>
            <person name="Xu Z."/>
            <person name="Kuniyasu M."/>
            <person name="Ushijima N."/>
            <person name="Kawano K."/>
            <person name="Kobayashi E."/>
            <person name="Shiratori Y."/>
            <person name="Masuda Y."/>
            <person name="Senoo K."/>
        </authorList>
    </citation>
    <scope>NUCLEOTIDE SEQUENCE [LARGE SCALE GENOMIC DNA]</scope>
    <source>
        <strain evidence="10">Red222</strain>
    </source>
</reference>
<keyword evidence="3 7" id="KW-0812">Transmembrane</keyword>
<protein>
    <recommendedName>
        <fullName evidence="8">Type II secretion system protein GspG C-terminal domain-containing protein</fullName>
    </recommendedName>
</protein>
<sequence length="166" mass="18087">MNPTSACRATRPTHRGFSLLELLVALMIIAVISTLGFKQYQKYSAQARHVKAQDDLKTVAEGLDQYHLKHARYPDFGSFEAMVEPNSPLVKESLIKLGMSPLDPFKQPYEGKSTRNNYELKSAGDPDRQDEFGPITRTPGQGQVIGAGPTTDGAPKGEPADAGAKK</sequence>
<dbReference type="EMBL" id="AP027079">
    <property type="protein sequence ID" value="BDU70019.1"/>
    <property type="molecule type" value="Genomic_DNA"/>
</dbReference>
<evidence type="ECO:0000256" key="4">
    <source>
        <dbReference type="ARBA" id="ARBA00022989"/>
    </source>
</evidence>
<evidence type="ECO:0000256" key="6">
    <source>
        <dbReference type="SAM" id="MobiDB-lite"/>
    </source>
</evidence>
<dbReference type="InterPro" id="IPR045584">
    <property type="entry name" value="Pilin-like"/>
</dbReference>
<keyword evidence="2" id="KW-0488">Methylation</keyword>
<dbReference type="Proteomes" id="UP001242010">
    <property type="component" value="Chromosome"/>
</dbReference>
<organism evidence="9 10">
    <name type="scientific">Geothrix oryzae</name>
    <dbReference type="NCBI Taxonomy" id="2927975"/>
    <lineage>
        <taxon>Bacteria</taxon>
        <taxon>Pseudomonadati</taxon>
        <taxon>Acidobacteriota</taxon>
        <taxon>Holophagae</taxon>
        <taxon>Holophagales</taxon>
        <taxon>Holophagaceae</taxon>
        <taxon>Geothrix</taxon>
    </lineage>
</organism>
<accession>A0ABM8DSK0</accession>
<dbReference type="PROSITE" id="PS00409">
    <property type="entry name" value="PROKAR_NTER_METHYL"/>
    <property type="match status" value="1"/>
</dbReference>
<evidence type="ECO:0000259" key="8">
    <source>
        <dbReference type="Pfam" id="PF08334"/>
    </source>
</evidence>
<dbReference type="InterPro" id="IPR000983">
    <property type="entry name" value="Bac_GSPG_pilin"/>
</dbReference>
<feature type="transmembrane region" description="Helical" evidence="7">
    <location>
        <begin position="17"/>
        <end position="37"/>
    </location>
</feature>
<comment type="subcellular location">
    <subcellularLocation>
        <location evidence="1">Membrane</location>
        <topology evidence="1">Single-pass membrane protein</topology>
    </subcellularLocation>
</comment>
<evidence type="ECO:0000313" key="10">
    <source>
        <dbReference type="Proteomes" id="UP001242010"/>
    </source>
</evidence>
<keyword evidence="5 7" id="KW-0472">Membrane</keyword>
<dbReference type="InterPro" id="IPR012902">
    <property type="entry name" value="N_methyl_site"/>
</dbReference>
<dbReference type="NCBIfam" id="TIGR02532">
    <property type="entry name" value="IV_pilin_GFxxxE"/>
    <property type="match status" value="1"/>
</dbReference>
<dbReference type="InterPro" id="IPR013545">
    <property type="entry name" value="T2SS_protein-GspG_C"/>
</dbReference>
<keyword evidence="10" id="KW-1185">Reference proteome</keyword>
<feature type="compositionally biased region" description="Basic and acidic residues" evidence="6">
    <location>
        <begin position="122"/>
        <end position="131"/>
    </location>
</feature>
<feature type="region of interest" description="Disordered" evidence="6">
    <location>
        <begin position="102"/>
        <end position="166"/>
    </location>
</feature>
<keyword evidence="4 7" id="KW-1133">Transmembrane helix</keyword>